<reference evidence="3" key="1">
    <citation type="submission" date="2017-12" db="EMBL/GenBank/DDBJ databases">
        <authorList>
            <consortium name="DOE Joint Genome Institute"/>
            <person name="Mondo S.J."/>
            <person name="Kjaerbolling I."/>
            <person name="Vesth T.C."/>
            <person name="Frisvad J.C."/>
            <person name="Nybo J.L."/>
            <person name="Theobald S."/>
            <person name="Kuo A."/>
            <person name="Bowyer P."/>
            <person name="Matsuda Y."/>
            <person name="Lyhne E.K."/>
            <person name="Kogle M.E."/>
            <person name="Clum A."/>
            <person name="Lipzen A."/>
            <person name="Salamov A."/>
            <person name="Ngan C.Y."/>
            <person name="Daum C."/>
            <person name="Chiniquy J."/>
            <person name="Barry K."/>
            <person name="LaButti K."/>
            <person name="Haridas S."/>
            <person name="Simmons B.A."/>
            <person name="Magnuson J.K."/>
            <person name="Mortensen U.H."/>
            <person name="Larsen T.O."/>
            <person name="Grigoriev I.V."/>
            <person name="Baker S.E."/>
            <person name="Andersen M.R."/>
            <person name="Nordberg H.P."/>
            <person name="Cantor M.N."/>
            <person name="Hua S.X."/>
        </authorList>
    </citation>
    <scope>NUCLEOTIDE SEQUENCE [LARGE SCALE GENOMIC DNA]</scope>
    <source>
        <strain evidence="3">IBT 19404</strain>
    </source>
</reference>
<proteinExistence type="predicted"/>
<keyword evidence="1" id="KW-0472">Membrane</keyword>
<evidence type="ECO:0000313" key="2">
    <source>
        <dbReference type="EMBL" id="PLN84321.1"/>
    </source>
</evidence>
<dbReference type="AlphaFoldDB" id="A0A2J5I3A0"/>
<name>A0A2J5I3A0_9EURO</name>
<dbReference type="Proteomes" id="UP000235023">
    <property type="component" value="Unassembled WGS sequence"/>
</dbReference>
<gene>
    <name evidence="2" type="ORF">BDW42DRAFT_162894</name>
</gene>
<sequence>MGWLKPANDDNMLQRVVNSYIGQVVASGPLLFNVCFLKQSLALFFVCWTNPLRLFSLGQTTMTMTTHTVT</sequence>
<keyword evidence="1" id="KW-0812">Transmembrane</keyword>
<organism evidence="2 3">
    <name type="scientific">Aspergillus taichungensis</name>
    <dbReference type="NCBI Taxonomy" id="482145"/>
    <lineage>
        <taxon>Eukaryota</taxon>
        <taxon>Fungi</taxon>
        <taxon>Dikarya</taxon>
        <taxon>Ascomycota</taxon>
        <taxon>Pezizomycotina</taxon>
        <taxon>Eurotiomycetes</taxon>
        <taxon>Eurotiomycetidae</taxon>
        <taxon>Eurotiales</taxon>
        <taxon>Aspergillaceae</taxon>
        <taxon>Aspergillus</taxon>
        <taxon>Aspergillus subgen. Circumdati</taxon>
    </lineage>
</organism>
<dbReference type="EMBL" id="KZ559512">
    <property type="protein sequence ID" value="PLN84321.1"/>
    <property type="molecule type" value="Genomic_DNA"/>
</dbReference>
<feature type="transmembrane region" description="Helical" evidence="1">
    <location>
        <begin position="20"/>
        <end position="48"/>
    </location>
</feature>
<keyword evidence="1" id="KW-1133">Transmembrane helix</keyword>
<protein>
    <submittedName>
        <fullName evidence="2">Uncharacterized protein</fullName>
    </submittedName>
</protein>
<evidence type="ECO:0000313" key="3">
    <source>
        <dbReference type="Proteomes" id="UP000235023"/>
    </source>
</evidence>
<keyword evidence="3" id="KW-1185">Reference proteome</keyword>
<accession>A0A2J5I3A0</accession>
<evidence type="ECO:0000256" key="1">
    <source>
        <dbReference type="SAM" id="Phobius"/>
    </source>
</evidence>